<dbReference type="EMBL" id="VUOD01000014">
    <property type="protein sequence ID" value="KAA2283912.1"/>
    <property type="molecule type" value="Genomic_DNA"/>
</dbReference>
<keyword evidence="4" id="KW-0479">Metal-binding</keyword>
<reference evidence="10 11" key="1">
    <citation type="submission" date="2019-09" db="EMBL/GenBank/DDBJ databases">
        <title>Arenimonas chukotkensis sp. nov., a bacterium isolated from Chukotka hot spring, Arctic region, Russia.</title>
        <authorList>
            <person name="Zayulina K.S."/>
            <person name="Prokofeva M.I."/>
            <person name="Elcheninov A.G."/>
            <person name="Novikov A."/>
            <person name="Kochetkova T.V."/>
            <person name="Kublanov I.V."/>
        </authorList>
    </citation>
    <scope>NUCLEOTIDE SEQUENCE [LARGE SCALE GENOMIC DNA]</scope>
    <source>
        <strain evidence="10 11">3729k</strain>
    </source>
</reference>
<evidence type="ECO:0000256" key="6">
    <source>
        <dbReference type="ARBA" id="ARBA00023263"/>
    </source>
</evidence>
<sequence>MNSKRNRSVRKQALAAALAFGATLLALPVSSALAQSFPDFPLQTGAGNIEPNIMFILDDSGSMSFEDMPNPDLSSVCRRNNSGGCAGNTITDFTYTSNTIYYDPAADYDPWVTTDGSQMTGGTTLQAVYGSFNHAGSGHGGESDTIDLTDTGSCETYDRNGSNTTVCGGVQTFYVPKDTSQTGSTYLRETRNYYRYQIRMIGGVPRMVRSELVLGGGYGDFPPVANVLVSDNDIDLNNNNNLYYTFTVPADTVLLRAQTVGNDPDADIYIQRQTGWNSWDTVCSATGNSSNETCDVSNPQPGSYRVRVFADSTFNNVSLTVTAMVSQGDFGCAPVSSSSYGWGGCTYATPSGRSEADEFTNYATWFSYHRTRMKVAKSGASAAFAQLGNNVRVGFRTIHNRNTFNIPVDDGNDGIFEGSSRGTWFGRLFGALGRSNTPLRASLYDVGEYFSDSSATGPYGPASAGDQLACRQNFAILTTDGFWNGSIGSRSIGDQDGTSGSAIYNPEDDTTAVRYSRSHPYQDTGSSTNYSNTLADVAMKYWKTDLRPDLDNIVPPGAQNPAFWQHMVTFGISIGLKGTLDQGSVAQVLQDGRPRRNGNDVDWPDPTDAENAERIDDLLHAAVNGHGEFIAATSAEQFRDSLTAVLGQIQSRLASGSNVATNSTTFQSDTRAFQATYRTGSWTGELSAYSVTRSGGIASTPDWRVTDRIAATYADNQSGNDFHNRVVRTWDTSGAGGGAAFPTAAQSTLLTRSTGPAPVTGANNAAYIKGDQSLELARGGVLRNRTTVLGDIINSSPFYIRDTETIYVGANDGMLHGIDALNGNVLFSYVPAGVNFAKLATLSDPAYTHGFFVDGPVTVSSYRVQSGKNYLVGTLGRGGKGAFALDVSDVRHNNANSRFTNSHVLWDHTATTDADMGYVTGLPLIVRGNNDVVLAIVPNGIDSANGSATLYVYNVTNGNQLAKIVADSSGGNGLASPRAADLDGDGKADYIYAGDLRGNVWKFDFTSNNPNSWGVDADVGGPLFVATDANGDRQPITGGIALAREPGTNKIWLTFGTGKLITISDLSSTDIQTWYGIIDDDAAIGRDDLTAREIAIVGTNADGRPVRAFEEFSELPDGSMGWYVDLDEPTPGERVVSGARVSGRAAFVSSVIPSAGDGCEAGGGGYLNAIDMFTGTSAEGSEGGGSASFFDVDGSGTGADDTITDGDGNTLPIGSIDLGIGMPTESSQIEDLVLVCGSDGTCEEVPAAPGATGVGQPRRTSWREIFGD</sequence>
<gene>
    <name evidence="10" type="ORF">F0415_11880</name>
</gene>
<keyword evidence="6" id="KW-0281">Fimbrium</keyword>
<evidence type="ECO:0000256" key="3">
    <source>
        <dbReference type="ARBA" id="ARBA00022558"/>
    </source>
</evidence>
<dbReference type="AlphaFoldDB" id="A0A5B2Z9U1"/>
<comment type="similarity">
    <text evidence="2">Belongs to the PilY1 family.</text>
</comment>
<keyword evidence="5" id="KW-0106">Calcium</keyword>
<evidence type="ECO:0000313" key="11">
    <source>
        <dbReference type="Proteomes" id="UP000322165"/>
    </source>
</evidence>
<dbReference type="InterPro" id="IPR011047">
    <property type="entry name" value="Quinoprotein_ADH-like_sf"/>
</dbReference>
<keyword evidence="11" id="KW-1185">Reference proteome</keyword>
<dbReference type="InterPro" id="IPR008707">
    <property type="entry name" value="B-propeller_PilY1"/>
</dbReference>
<comment type="caution">
    <text evidence="10">The sequence shown here is derived from an EMBL/GenBank/DDBJ whole genome shotgun (WGS) entry which is preliminary data.</text>
</comment>
<evidence type="ECO:0000256" key="5">
    <source>
        <dbReference type="ARBA" id="ARBA00022837"/>
    </source>
</evidence>
<feature type="domain" description="PilY1 beta-propeller" evidence="9">
    <location>
        <begin position="804"/>
        <end position="1082"/>
    </location>
</feature>
<feature type="chain" id="PRO_5022873238" description="Type IV pilus assembly protein PilY1" evidence="7">
    <location>
        <begin position="35"/>
        <end position="1268"/>
    </location>
</feature>
<dbReference type="SUPFAM" id="SSF50998">
    <property type="entry name" value="Quinoprotein alcohol dehydrogenase-like"/>
    <property type="match status" value="1"/>
</dbReference>
<dbReference type="GO" id="GO:0046872">
    <property type="term" value="F:metal ion binding"/>
    <property type="evidence" value="ECO:0007669"/>
    <property type="project" value="UniProtKB-KW"/>
</dbReference>
<dbReference type="Gene3D" id="2.60.120.380">
    <property type="match status" value="1"/>
</dbReference>
<organism evidence="10 11">
    <name type="scientific">Arenimonas fontis</name>
    <dbReference type="NCBI Taxonomy" id="2608255"/>
    <lineage>
        <taxon>Bacteria</taxon>
        <taxon>Pseudomonadati</taxon>
        <taxon>Pseudomonadota</taxon>
        <taxon>Gammaproteobacteria</taxon>
        <taxon>Lysobacterales</taxon>
        <taxon>Lysobacteraceae</taxon>
        <taxon>Arenimonas</taxon>
    </lineage>
</organism>
<evidence type="ECO:0000256" key="4">
    <source>
        <dbReference type="ARBA" id="ARBA00022723"/>
    </source>
</evidence>
<name>A0A5B2Z9U1_9GAMM</name>
<feature type="signal peptide" evidence="7">
    <location>
        <begin position="1"/>
        <end position="34"/>
    </location>
</feature>
<proteinExistence type="inferred from homology"/>
<comment type="subcellular location">
    <subcellularLocation>
        <location evidence="1">Fimbrium</location>
    </subcellularLocation>
</comment>
<dbReference type="Pfam" id="PF05567">
    <property type="entry name" value="T4P_PilY1"/>
    <property type="match status" value="1"/>
</dbReference>
<evidence type="ECO:0000256" key="1">
    <source>
        <dbReference type="ARBA" id="ARBA00004561"/>
    </source>
</evidence>
<keyword evidence="3" id="KW-1029">Fimbrium biogenesis</keyword>
<evidence type="ECO:0000259" key="8">
    <source>
        <dbReference type="Pfam" id="PF04151"/>
    </source>
</evidence>
<evidence type="ECO:0000313" key="10">
    <source>
        <dbReference type="EMBL" id="KAA2283912.1"/>
    </source>
</evidence>
<feature type="domain" description="Peptidase C-terminal archaeal/bacterial" evidence="8">
    <location>
        <begin position="242"/>
        <end position="309"/>
    </location>
</feature>
<dbReference type="Pfam" id="PF04151">
    <property type="entry name" value="PPC"/>
    <property type="match status" value="1"/>
</dbReference>
<dbReference type="RefSeq" id="WP_149861439.1">
    <property type="nucleotide sequence ID" value="NZ_VUOD01000014.1"/>
</dbReference>
<evidence type="ECO:0000256" key="2">
    <source>
        <dbReference type="ARBA" id="ARBA00008387"/>
    </source>
</evidence>
<dbReference type="Gene3D" id="2.130.10.10">
    <property type="entry name" value="YVTN repeat-like/Quinoprotein amine dehydrogenase"/>
    <property type="match status" value="1"/>
</dbReference>
<dbReference type="InterPro" id="IPR007280">
    <property type="entry name" value="Peptidase_C_arc/bac"/>
</dbReference>
<dbReference type="InterPro" id="IPR015943">
    <property type="entry name" value="WD40/YVTN_repeat-like_dom_sf"/>
</dbReference>
<accession>A0A5B2Z9U1</accession>
<dbReference type="GO" id="GO:0009289">
    <property type="term" value="C:pilus"/>
    <property type="evidence" value="ECO:0007669"/>
    <property type="project" value="UniProtKB-SubCell"/>
</dbReference>
<evidence type="ECO:0000256" key="7">
    <source>
        <dbReference type="SAM" id="SignalP"/>
    </source>
</evidence>
<evidence type="ECO:0008006" key="12">
    <source>
        <dbReference type="Google" id="ProtNLM"/>
    </source>
</evidence>
<protein>
    <recommendedName>
        <fullName evidence="12">Type IV pilus assembly protein PilY1</fullName>
    </recommendedName>
</protein>
<keyword evidence="7" id="KW-0732">Signal</keyword>
<reference evidence="10 11" key="2">
    <citation type="submission" date="2019-09" db="EMBL/GenBank/DDBJ databases">
        <authorList>
            <person name="Mazur A."/>
        </authorList>
    </citation>
    <scope>NUCLEOTIDE SEQUENCE [LARGE SCALE GENOMIC DNA]</scope>
    <source>
        <strain evidence="10 11">3729k</strain>
    </source>
</reference>
<evidence type="ECO:0000259" key="9">
    <source>
        <dbReference type="Pfam" id="PF05567"/>
    </source>
</evidence>
<dbReference type="Proteomes" id="UP000322165">
    <property type="component" value="Unassembled WGS sequence"/>
</dbReference>